<comment type="caution">
    <text evidence="12">The sequence shown here is derived from an EMBL/GenBank/DDBJ whole genome shotgun (WGS) entry which is preliminary data.</text>
</comment>
<feature type="compositionally biased region" description="Basic residues" evidence="10">
    <location>
        <begin position="781"/>
        <end position="801"/>
    </location>
</feature>
<evidence type="ECO:0000256" key="1">
    <source>
        <dbReference type="ARBA" id="ARBA00004123"/>
    </source>
</evidence>
<proteinExistence type="inferred from homology"/>
<evidence type="ECO:0000256" key="9">
    <source>
        <dbReference type="ARBA" id="ARBA00023244"/>
    </source>
</evidence>
<keyword evidence="13" id="KW-1185">Reference proteome</keyword>
<evidence type="ECO:0000313" key="13">
    <source>
        <dbReference type="Proteomes" id="UP000823405"/>
    </source>
</evidence>
<evidence type="ECO:0000313" key="12">
    <source>
        <dbReference type="EMBL" id="KAG0299776.1"/>
    </source>
</evidence>
<evidence type="ECO:0000256" key="2">
    <source>
        <dbReference type="ARBA" id="ARBA00005168"/>
    </source>
</evidence>
<keyword evidence="6" id="KW-0560">Oxidoreductase</keyword>
<keyword evidence="7" id="KW-0350">Heme biosynthesis</keyword>
<protein>
    <recommendedName>
        <fullName evidence="5">coproporphyrinogen oxidase</fullName>
        <ecNumber evidence="5">1.3.3.3</ecNumber>
    </recommendedName>
</protein>
<dbReference type="InterPro" id="IPR001260">
    <property type="entry name" value="Coprogen_oxidase_aer"/>
</dbReference>
<dbReference type="GO" id="GO:0006782">
    <property type="term" value="P:protoporphyrinogen IX biosynthetic process"/>
    <property type="evidence" value="ECO:0007669"/>
    <property type="project" value="TreeGrafter"/>
</dbReference>
<dbReference type="AlphaFoldDB" id="A0A9P6QX08"/>
<feature type="region of interest" description="Disordered" evidence="10">
    <location>
        <begin position="425"/>
        <end position="450"/>
    </location>
</feature>
<feature type="compositionally biased region" description="Basic and acidic residues" evidence="10">
    <location>
        <begin position="440"/>
        <end position="450"/>
    </location>
</feature>
<feature type="compositionally biased region" description="Acidic residues" evidence="10">
    <location>
        <begin position="962"/>
        <end position="971"/>
    </location>
</feature>
<evidence type="ECO:0000259" key="11">
    <source>
        <dbReference type="Pfam" id="PF08701"/>
    </source>
</evidence>
<feature type="region of interest" description="Disordered" evidence="10">
    <location>
        <begin position="767"/>
        <end position="823"/>
    </location>
</feature>
<feature type="domain" description="Guanine nucleotide-binding protein-like 3 N-terminal" evidence="11">
    <location>
        <begin position="783"/>
        <end position="857"/>
    </location>
</feature>
<organism evidence="12 13">
    <name type="scientific">Linnemannia gamsii</name>
    <dbReference type="NCBI Taxonomy" id="64522"/>
    <lineage>
        <taxon>Eukaryota</taxon>
        <taxon>Fungi</taxon>
        <taxon>Fungi incertae sedis</taxon>
        <taxon>Mucoromycota</taxon>
        <taxon>Mortierellomycotina</taxon>
        <taxon>Mortierellomycetes</taxon>
        <taxon>Mortierellales</taxon>
        <taxon>Mortierellaceae</taxon>
        <taxon>Linnemannia</taxon>
    </lineage>
</organism>
<dbReference type="GO" id="GO:0004109">
    <property type="term" value="F:coproporphyrinogen oxidase activity"/>
    <property type="evidence" value="ECO:0007669"/>
    <property type="project" value="UniProtKB-EC"/>
</dbReference>
<evidence type="ECO:0000256" key="10">
    <source>
        <dbReference type="SAM" id="MobiDB-lite"/>
    </source>
</evidence>
<dbReference type="EMBL" id="JAAAIN010001845">
    <property type="protein sequence ID" value="KAG0299776.1"/>
    <property type="molecule type" value="Genomic_DNA"/>
</dbReference>
<dbReference type="EC" id="1.3.3.3" evidence="5"/>
<evidence type="ECO:0000256" key="8">
    <source>
        <dbReference type="ARBA" id="ARBA00023242"/>
    </source>
</evidence>
<dbReference type="FunFam" id="3.40.1500.10:FF:000002">
    <property type="entry name" value="oxygen-dependent coproporphyrinogen-III oxidase, mitochondrial"/>
    <property type="match status" value="1"/>
</dbReference>
<dbReference type="PRINTS" id="PR00073">
    <property type="entry name" value="COPRGNOXDASE"/>
</dbReference>
<dbReference type="OrthoDB" id="10266128at2759"/>
<sequence length="971" mass="111096">MARFRTQMKHLLIVLALCYFVSIWLLSHSSNKPTRHHSSKARILPRDTDESLAVFIRKLPLKDRFEIERRHISYNLRLGQRDEYDSAKCGSWPVHYIRTKQQQQQHLQAGTKQQQQQWRSIVHSCAKGENCGQLSDRLMSAAGLFMVSLLTDREFFVDWEGYPLFSILRTPFLNLQPPATIAQVNLKTNNQDNVQQEQQEHRPLSLSLSNWEAEDLDLVFGIQSSSTYLDTKRRTRSGHQPARTMHDQLIVAPQVRIQTNRGLVQRIMTDTSFSERLESMGLHQHNAYECILSFLFRPVWTTQELIHQYRAVFKTPGVTTIGVHLPSGDADRQFTLREFEHSMPCAQNLSRQIRFRNRNPDELVLYVIFTDSIQIRFPNRSYTTVSKNLPPRSPTSIVPPKVLGTVAVTAAVAFWSQTTGAQAECEGSKKVPKTPESTAEEDKKRKLDGLTEDSPMRLRMEEFVKRLQIEITSELEKLDGKAKFKVDRWTRPEGGDGISMVMQEGAVFEKAGVAVSVVYGMLPPAAIAQMRAKHPNIADTKEPMPFFVTGISSVIHPNNPNAPTVHFNYRYFELGAQDEDGKPVSWWFGGGSDLTPAILYEEDAVHFHDVIKEACDKHDPRYYPSFKRWCDEYFYIPHRQEHRGIGGIFFDDLDNKSPEELFGFVQSCGHAFLKQYIPIMERRKDLPFTEEDRHWQQLRRGRYVEFNLVYDRGTKFGLLTPGARTESILMTMPLTARWEYMHEPDVQAHGKLMDALRTPRDWIPFTHSSSSSSQITSKRIPANHRYKIEKRVKDHHRKLRKDAKSNPNAHHKNKKDPGIPNNFPFKEQILQQIADQKMKEQEAKDKAKEARRKAAEKARKANKARNTNPTESEAAAPAAPAEKKDKKRKAAAVEEDDEEAPTLVLSKAAQRKADKASTTPAAATKKTKTAAAATKKAGKKQKEEEVEDAPYNFAEHFAGAEQDGDEEEDDE</sequence>
<keyword evidence="8" id="KW-0539">Nucleus</keyword>
<evidence type="ECO:0000256" key="7">
    <source>
        <dbReference type="ARBA" id="ARBA00023133"/>
    </source>
</evidence>
<comment type="subcellular location">
    <subcellularLocation>
        <location evidence="1">Nucleus</location>
    </subcellularLocation>
</comment>
<keyword evidence="9" id="KW-0627">Porphyrin biosynthesis</keyword>
<accession>A0A9P6QX08</accession>
<feature type="compositionally biased region" description="Low complexity" evidence="10">
    <location>
        <begin position="916"/>
        <end position="935"/>
    </location>
</feature>
<evidence type="ECO:0000256" key="4">
    <source>
        <dbReference type="ARBA" id="ARBA00011738"/>
    </source>
</evidence>
<feature type="region of interest" description="Disordered" evidence="10">
    <location>
        <begin position="835"/>
        <end position="971"/>
    </location>
</feature>
<dbReference type="SUPFAM" id="SSF102886">
    <property type="entry name" value="Coproporphyrinogen III oxidase"/>
    <property type="match status" value="1"/>
</dbReference>
<comment type="pathway">
    <text evidence="2">Porphyrin-containing compound metabolism; protoporphyrin-IX biosynthesis; protoporphyrinogen-IX from coproporphyrinogen-III (O2 route): step 1/1.</text>
</comment>
<evidence type="ECO:0000256" key="5">
    <source>
        <dbReference type="ARBA" id="ARBA00012869"/>
    </source>
</evidence>
<dbReference type="InterPro" id="IPR014813">
    <property type="entry name" value="Gnl3_N_dom"/>
</dbReference>
<name>A0A9P6QX08_9FUNG</name>
<comment type="subunit">
    <text evidence="4">Homodimer.</text>
</comment>
<evidence type="ECO:0000256" key="3">
    <source>
        <dbReference type="ARBA" id="ARBA00010644"/>
    </source>
</evidence>
<dbReference type="InterPro" id="IPR036406">
    <property type="entry name" value="Coprogen_oxidase_aer_sf"/>
</dbReference>
<dbReference type="Proteomes" id="UP000823405">
    <property type="component" value="Unassembled WGS sequence"/>
</dbReference>
<dbReference type="PROSITE" id="PS01021">
    <property type="entry name" value="COPROGEN_OXIDASE"/>
    <property type="match status" value="1"/>
</dbReference>
<comment type="similarity">
    <text evidence="3">Belongs to the aerobic coproporphyrinogen-III oxidase family.</text>
</comment>
<dbReference type="PANTHER" id="PTHR10755">
    <property type="entry name" value="COPROPORPHYRINOGEN III OXIDASE, MITOCHONDRIAL"/>
    <property type="match status" value="1"/>
</dbReference>
<gene>
    <name evidence="12" type="primary">HEM13_1</name>
    <name evidence="12" type="ORF">BGZ97_003545</name>
</gene>
<dbReference type="Pfam" id="PF08701">
    <property type="entry name" value="GN3L_Grn1"/>
    <property type="match status" value="1"/>
</dbReference>
<dbReference type="Pfam" id="PF01218">
    <property type="entry name" value="Coprogen_oxidas"/>
    <property type="match status" value="1"/>
</dbReference>
<dbReference type="InterPro" id="IPR018375">
    <property type="entry name" value="Coprogen_oxidase_CS"/>
</dbReference>
<dbReference type="PANTHER" id="PTHR10755:SF0">
    <property type="entry name" value="OXYGEN-DEPENDENT COPROPORPHYRINOGEN-III OXIDASE, MITOCHONDRIAL"/>
    <property type="match status" value="1"/>
</dbReference>
<dbReference type="Gene3D" id="3.40.1500.10">
    <property type="entry name" value="Coproporphyrinogen III oxidase, aerobic"/>
    <property type="match status" value="1"/>
</dbReference>
<reference evidence="12" key="1">
    <citation type="journal article" date="2020" name="Fungal Divers.">
        <title>Resolving the Mortierellaceae phylogeny through synthesis of multi-gene phylogenetics and phylogenomics.</title>
        <authorList>
            <person name="Vandepol N."/>
            <person name="Liber J."/>
            <person name="Desiro A."/>
            <person name="Na H."/>
            <person name="Kennedy M."/>
            <person name="Barry K."/>
            <person name="Grigoriev I.V."/>
            <person name="Miller A.N."/>
            <person name="O'Donnell K."/>
            <person name="Stajich J.E."/>
            <person name="Bonito G."/>
        </authorList>
    </citation>
    <scope>NUCLEOTIDE SEQUENCE</scope>
    <source>
        <strain evidence="12">NVP60</strain>
    </source>
</reference>
<dbReference type="GO" id="GO:0005634">
    <property type="term" value="C:nucleus"/>
    <property type="evidence" value="ECO:0007669"/>
    <property type="project" value="UniProtKB-SubCell"/>
</dbReference>
<evidence type="ECO:0000256" key="6">
    <source>
        <dbReference type="ARBA" id="ARBA00023002"/>
    </source>
</evidence>
<feature type="compositionally biased region" description="Basic and acidic residues" evidence="10">
    <location>
        <begin position="836"/>
        <end position="859"/>
    </location>
</feature>
<dbReference type="GO" id="GO:0005737">
    <property type="term" value="C:cytoplasm"/>
    <property type="evidence" value="ECO:0007669"/>
    <property type="project" value="TreeGrafter"/>
</dbReference>
<dbReference type="NCBIfam" id="NF003727">
    <property type="entry name" value="PRK05330.1"/>
    <property type="match status" value="1"/>
</dbReference>